<name>A0A9X3UED2_9HYPH</name>
<evidence type="ECO:0000256" key="3">
    <source>
        <dbReference type="ARBA" id="ARBA00022741"/>
    </source>
</evidence>
<accession>A0A9X3UED2</accession>
<sequence>MILCCGEALIDMIPMTGADGVRGFQPLAGGAVFNTAIALGRLEKSAGFFFGLSTDLFGQQLKATLESSKVDHSLCVSSDRPTTLAFVELTDGQASYTFYDEMSAGRMLTAERLPSIPADVSALFFGGISLINEPCAETLAYLQRREARDRVIMLDPNIRTGFISDTKTYRKRINAMIELSDIVKVSDEDLSWLVPGEGTLDHKCRMLQRMGPSLIVLTRGGDEVTALMSDGERISVKPKRVKVVDTVGAGDTFNAGLLAKLSDLGVLTKPGIAEIDAALLKAALTFGTEVAAITVSRSGADAPWLHELSKRAKS</sequence>
<keyword evidence="8" id="KW-1185">Reference proteome</keyword>
<dbReference type="PROSITE" id="PS00584">
    <property type="entry name" value="PFKB_KINASES_2"/>
    <property type="match status" value="1"/>
</dbReference>
<dbReference type="InterPro" id="IPR002173">
    <property type="entry name" value="Carboh/pur_kinase_PfkB_CS"/>
</dbReference>
<keyword evidence="2" id="KW-0808">Transferase</keyword>
<keyword evidence="5" id="KW-0067">ATP-binding</keyword>
<evidence type="ECO:0000256" key="1">
    <source>
        <dbReference type="ARBA" id="ARBA00010688"/>
    </source>
</evidence>
<dbReference type="InterPro" id="IPR011611">
    <property type="entry name" value="PfkB_dom"/>
</dbReference>
<evidence type="ECO:0000256" key="2">
    <source>
        <dbReference type="ARBA" id="ARBA00022679"/>
    </source>
</evidence>
<dbReference type="InterPro" id="IPR029056">
    <property type="entry name" value="Ribokinase-like"/>
</dbReference>
<comment type="similarity">
    <text evidence="1">Belongs to the carbohydrate kinase PfkB family.</text>
</comment>
<dbReference type="PANTHER" id="PTHR43085:SF1">
    <property type="entry name" value="PSEUDOURIDINE KINASE-RELATED"/>
    <property type="match status" value="1"/>
</dbReference>
<evidence type="ECO:0000256" key="5">
    <source>
        <dbReference type="ARBA" id="ARBA00022840"/>
    </source>
</evidence>
<dbReference type="SUPFAM" id="SSF53613">
    <property type="entry name" value="Ribokinase-like"/>
    <property type="match status" value="1"/>
</dbReference>
<feature type="domain" description="Carbohydrate kinase PfkB" evidence="6">
    <location>
        <begin position="2"/>
        <end position="303"/>
    </location>
</feature>
<gene>
    <name evidence="7" type="ORF">OQ273_00270</name>
</gene>
<evidence type="ECO:0000259" key="6">
    <source>
        <dbReference type="Pfam" id="PF00294"/>
    </source>
</evidence>
<dbReference type="AlphaFoldDB" id="A0A9X3UED2"/>
<dbReference type="Pfam" id="PF00294">
    <property type="entry name" value="PfkB"/>
    <property type="match status" value="1"/>
</dbReference>
<comment type="caution">
    <text evidence="7">The sequence shown here is derived from an EMBL/GenBank/DDBJ whole genome shotgun (WGS) entry which is preliminary data.</text>
</comment>
<dbReference type="PANTHER" id="PTHR43085">
    <property type="entry name" value="HEXOKINASE FAMILY MEMBER"/>
    <property type="match status" value="1"/>
</dbReference>
<dbReference type="GO" id="GO:0016301">
    <property type="term" value="F:kinase activity"/>
    <property type="evidence" value="ECO:0007669"/>
    <property type="project" value="UniProtKB-KW"/>
</dbReference>
<dbReference type="EMBL" id="JAPJZI010000001">
    <property type="protein sequence ID" value="MDA5396992.1"/>
    <property type="molecule type" value="Genomic_DNA"/>
</dbReference>
<dbReference type="Proteomes" id="UP001151234">
    <property type="component" value="Unassembled WGS sequence"/>
</dbReference>
<proteinExistence type="inferred from homology"/>
<organism evidence="7 8">
    <name type="scientific">Hoeflea prorocentri</name>
    <dbReference type="NCBI Taxonomy" id="1922333"/>
    <lineage>
        <taxon>Bacteria</taxon>
        <taxon>Pseudomonadati</taxon>
        <taxon>Pseudomonadota</taxon>
        <taxon>Alphaproteobacteria</taxon>
        <taxon>Hyphomicrobiales</taxon>
        <taxon>Rhizobiaceae</taxon>
        <taxon>Hoeflea</taxon>
    </lineage>
</organism>
<dbReference type="GO" id="GO:0005524">
    <property type="term" value="F:ATP binding"/>
    <property type="evidence" value="ECO:0007669"/>
    <property type="project" value="UniProtKB-KW"/>
</dbReference>
<evidence type="ECO:0000313" key="7">
    <source>
        <dbReference type="EMBL" id="MDA5396992.1"/>
    </source>
</evidence>
<dbReference type="CDD" id="cd01167">
    <property type="entry name" value="bac_FRK"/>
    <property type="match status" value="1"/>
</dbReference>
<keyword evidence="4 7" id="KW-0418">Kinase</keyword>
<evidence type="ECO:0000256" key="4">
    <source>
        <dbReference type="ARBA" id="ARBA00022777"/>
    </source>
</evidence>
<reference evidence="7" key="1">
    <citation type="submission" date="2022-11" db="EMBL/GenBank/DDBJ databases">
        <title>Draft genome sequence of Hoeflea poritis E7-10 and Hoeflea prorocentri PM5-8, separated from scleractinian coral Porites lutea and marine dinoflagellate.</title>
        <authorList>
            <person name="Zhang G."/>
            <person name="Wei Q."/>
            <person name="Cai L."/>
        </authorList>
    </citation>
    <scope>NUCLEOTIDE SEQUENCE</scope>
    <source>
        <strain evidence="7">PM5-8</strain>
    </source>
</reference>
<keyword evidence="3" id="KW-0547">Nucleotide-binding</keyword>
<dbReference type="RefSeq" id="WP_267988472.1">
    <property type="nucleotide sequence ID" value="NZ_JAPJZI010000001.1"/>
</dbReference>
<evidence type="ECO:0000313" key="8">
    <source>
        <dbReference type="Proteomes" id="UP001151234"/>
    </source>
</evidence>
<dbReference type="InterPro" id="IPR050306">
    <property type="entry name" value="PfkB_Carbo_kinase"/>
</dbReference>
<protein>
    <submittedName>
        <fullName evidence="7">Carbohydrate kinase</fullName>
    </submittedName>
</protein>
<dbReference type="Gene3D" id="3.40.1190.20">
    <property type="match status" value="1"/>
</dbReference>